<keyword evidence="3" id="KW-0862">Zinc</keyword>
<evidence type="ECO:0000256" key="2">
    <source>
        <dbReference type="ARBA" id="ARBA00022771"/>
    </source>
</evidence>
<dbReference type="PROSITE" id="PS50808">
    <property type="entry name" value="ZF_BED"/>
    <property type="match status" value="1"/>
</dbReference>
<evidence type="ECO:0000313" key="6">
    <source>
        <dbReference type="EMBL" id="KYQ47916.1"/>
    </source>
</evidence>
<gene>
    <name evidence="6" type="ORF">ALC60_13048</name>
</gene>
<dbReference type="InterPro" id="IPR003656">
    <property type="entry name" value="Znf_BED"/>
</dbReference>
<evidence type="ECO:0000313" key="7">
    <source>
        <dbReference type="Proteomes" id="UP000075809"/>
    </source>
</evidence>
<dbReference type="EMBL" id="KQ983042">
    <property type="protein sequence ID" value="KYQ47916.1"/>
    <property type="molecule type" value="Genomic_DNA"/>
</dbReference>
<dbReference type="Proteomes" id="UP000075809">
    <property type="component" value="Unassembled WGS sequence"/>
</dbReference>
<evidence type="ECO:0000259" key="5">
    <source>
        <dbReference type="PROSITE" id="PS50808"/>
    </source>
</evidence>
<organism evidence="6 7">
    <name type="scientific">Mycetomoellerius zeteki</name>
    <dbReference type="NCBI Taxonomy" id="64791"/>
    <lineage>
        <taxon>Eukaryota</taxon>
        <taxon>Metazoa</taxon>
        <taxon>Ecdysozoa</taxon>
        <taxon>Arthropoda</taxon>
        <taxon>Hexapoda</taxon>
        <taxon>Insecta</taxon>
        <taxon>Pterygota</taxon>
        <taxon>Neoptera</taxon>
        <taxon>Endopterygota</taxon>
        <taxon>Hymenoptera</taxon>
        <taxon>Apocrita</taxon>
        <taxon>Aculeata</taxon>
        <taxon>Formicoidea</taxon>
        <taxon>Formicidae</taxon>
        <taxon>Myrmicinae</taxon>
        <taxon>Mycetomoellerius</taxon>
    </lineage>
</organism>
<evidence type="ECO:0000256" key="4">
    <source>
        <dbReference type="PROSITE-ProRule" id="PRU00027"/>
    </source>
</evidence>
<sequence>FSRTFRTQSDAWNFFTKINNKNVRCNICEKVFKNCGNTTNFLTHVKTQHVYEYERYLHDSSDTDSEGLCPENSKLNTSKNFTGYKNELYL</sequence>
<reference evidence="6 7" key="1">
    <citation type="submission" date="2015-09" db="EMBL/GenBank/DDBJ databases">
        <title>Trachymyrmex zeteki WGS genome.</title>
        <authorList>
            <person name="Nygaard S."/>
            <person name="Hu H."/>
            <person name="Boomsma J."/>
            <person name="Zhang G."/>
        </authorList>
    </citation>
    <scope>NUCLEOTIDE SEQUENCE [LARGE SCALE GENOMIC DNA]</scope>
    <source>
        <strain evidence="6">Tzet28-1</strain>
        <tissue evidence="6">Whole body</tissue>
    </source>
</reference>
<accession>A0A151WJA0</accession>
<dbReference type="SUPFAM" id="SSF57667">
    <property type="entry name" value="beta-beta-alpha zinc fingers"/>
    <property type="match status" value="1"/>
</dbReference>
<feature type="non-terminal residue" evidence="6">
    <location>
        <position position="1"/>
    </location>
</feature>
<evidence type="ECO:0000256" key="3">
    <source>
        <dbReference type="ARBA" id="ARBA00022833"/>
    </source>
</evidence>
<dbReference type="SMART" id="SM00614">
    <property type="entry name" value="ZnF_BED"/>
    <property type="match status" value="1"/>
</dbReference>
<protein>
    <recommendedName>
        <fullName evidence="5">BED-type domain-containing protein</fullName>
    </recommendedName>
</protein>
<keyword evidence="7" id="KW-1185">Reference proteome</keyword>
<evidence type="ECO:0000256" key="1">
    <source>
        <dbReference type="ARBA" id="ARBA00022723"/>
    </source>
</evidence>
<dbReference type="GO" id="GO:0003677">
    <property type="term" value="F:DNA binding"/>
    <property type="evidence" value="ECO:0007669"/>
    <property type="project" value="InterPro"/>
</dbReference>
<proteinExistence type="predicted"/>
<keyword evidence="2 4" id="KW-0863">Zinc-finger</keyword>
<dbReference type="AlphaFoldDB" id="A0A151WJA0"/>
<name>A0A151WJA0_9HYME</name>
<dbReference type="InterPro" id="IPR036236">
    <property type="entry name" value="Znf_C2H2_sf"/>
</dbReference>
<keyword evidence="1" id="KW-0479">Metal-binding</keyword>
<dbReference type="Pfam" id="PF02892">
    <property type="entry name" value="zf-BED"/>
    <property type="match status" value="1"/>
</dbReference>
<feature type="domain" description="BED-type" evidence="5">
    <location>
        <begin position="6"/>
        <end position="56"/>
    </location>
</feature>
<dbReference type="GO" id="GO:0008270">
    <property type="term" value="F:zinc ion binding"/>
    <property type="evidence" value="ECO:0007669"/>
    <property type="project" value="UniProtKB-KW"/>
</dbReference>